<dbReference type="InterPro" id="IPR051910">
    <property type="entry name" value="ComF/GntX_DNA_util-trans"/>
</dbReference>
<dbReference type="PANTHER" id="PTHR47505:SF1">
    <property type="entry name" value="DNA UTILIZATION PROTEIN YHGH"/>
    <property type="match status" value="1"/>
</dbReference>
<dbReference type="PANTHER" id="PTHR47505">
    <property type="entry name" value="DNA UTILIZATION PROTEIN YHGH"/>
    <property type="match status" value="1"/>
</dbReference>
<dbReference type="Proteomes" id="UP000824259">
    <property type="component" value="Unassembled WGS sequence"/>
</dbReference>
<gene>
    <name evidence="3" type="ORF">H9779_05555</name>
</gene>
<evidence type="ECO:0000313" key="4">
    <source>
        <dbReference type="Proteomes" id="UP000824259"/>
    </source>
</evidence>
<dbReference type="InterPro" id="IPR029057">
    <property type="entry name" value="PRTase-like"/>
</dbReference>
<feature type="domain" description="Phosphoribosyltransferase" evidence="2">
    <location>
        <begin position="141"/>
        <end position="225"/>
    </location>
</feature>
<name>A0A9D2RJU1_9BACT</name>
<sequence length="236" mass="26180">MSILSDLKSLFLPPVCPVCGGPLAEGDGAFCMVCRTTVPRTMFWLKAENPMAARLRDFFPVVQASAFIWFIQGSPWQRAIHDFKYRSRWRTAYELGRWFGSNLARSGLYAGVDCVVPVPLHVRRLLGRGYNQADYAAEGIAEGLGVPVVHRALRRLRNNPSQTTRSTAERWVNVEGLFTVRRSDLLAGKHILLVDDVVTTGSTLLACAEALAAALPECRISMAALAVSYHHFGFDR</sequence>
<dbReference type="SUPFAM" id="SSF53271">
    <property type="entry name" value="PRTase-like"/>
    <property type="match status" value="1"/>
</dbReference>
<comment type="caution">
    <text evidence="3">The sequence shown here is derived from an EMBL/GenBank/DDBJ whole genome shotgun (WGS) entry which is preliminary data.</text>
</comment>
<evidence type="ECO:0000259" key="2">
    <source>
        <dbReference type="Pfam" id="PF00156"/>
    </source>
</evidence>
<dbReference type="InterPro" id="IPR000836">
    <property type="entry name" value="PRTase_dom"/>
</dbReference>
<protein>
    <submittedName>
        <fullName evidence="3">ComF family protein</fullName>
    </submittedName>
</protein>
<organism evidence="3 4">
    <name type="scientific">Candidatus Alistipes avicola</name>
    <dbReference type="NCBI Taxonomy" id="2838432"/>
    <lineage>
        <taxon>Bacteria</taxon>
        <taxon>Pseudomonadati</taxon>
        <taxon>Bacteroidota</taxon>
        <taxon>Bacteroidia</taxon>
        <taxon>Bacteroidales</taxon>
        <taxon>Rikenellaceae</taxon>
        <taxon>Alistipes</taxon>
    </lineage>
</organism>
<evidence type="ECO:0000256" key="1">
    <source>
        <dbReference type="ARBA" id="ARBA00008007"/>
    </source>
</evidence>
<dbReference type="CDD" id="cd06223">
    <property type="entry name" value="PRTases_typeI"/>
    <property type="match status" value="1"/>
</dbReference>
<dbReference type="Pfam" id="PF00156">
    <property type="entry name" value="Pribosyltran"/>
    <property type="match status" value="1"/>
</dbReference>
<accession>A0A9D2RJU1</accession>
<comment type="similarity">
    <text evidence="1">Belongs to the ComF/GntX family.</text>
</comment>
<dbReference type="AlphaFoldDB" id="A0A9D2RJU1"/>
<dbReference type="EMBL" id="DWYR01000013">
    <property type="protein sequence ID" value="HJA99049.1"/>
    <property type="molecule type" value="Genomic_DNA"/>
</dbReference>
<dbReference type="Gene3D" id="3.40.50.2020">
    <property type="match status" value="1"/>
</dbReference>
<reference evidence="3" key="2">
    <citation type="submission" date="2021-04" db="EMBL/GenBank/DDBJ databases">
        <authorList>
            <person name="Gilroy R."/>
        </authorList>
    </citation>
    <scope>NUCLEOTIDE SEQUENCE</scope>
    <source>
        <strain evidence="3">CHK169-11906</strain>
    </source>
</reference>
<reference evidence="3" key="1">
    <citation type="journal article" date="2021" name="PeerJ">
        <title>Extensive microbial diversity within the chicken gut microbiome revealed by metagenomics and culture.</title>
        <authorList>
            <person name="Gilroy R."/>
            <person name="Ravi A."/>
            <person name="Getino M."/>
            <person name="Pursley I."/>
            <person name="Horton D.L."/>
            <person name="Alikhan N.F."/>
            <person name="Baker D."/>
            <person name="Gharbi K."/>
            <person name="Hall N."/>
            <person name="Watson M."/>
            <person name="Adriaenssens E.M."/>
            <person name="Foster-Nyarko E."/>
            <person name="Jarju S."/>
            <person name="Secka A."/>
            <person name="Antonio M."/>
            <person name="Oren A."/>
            <person name="Chaudhuri R.R."/>
            <person name="La Ragione R."/>
            <person name="Hildebrand F."/>
            <person name="Pallen M.J."/>
        </authorList>
    </citation>
    <scope>NUCLEOTIDE SEQUENCE</scope>
    <source>
        <strain evidence="3">CHK169-11906</strain>
    </source>
</reference>
<proteinExistence type="inferred from homology"/>
<evidence type="ECO:0000313" key="3">
    <source>
        <dbReference type="EMBL" id="HJA99049.1"/>
    </source>
</evidence>